<evidence type="ECO:0000313" key="7">
    <source>
        <dbReference type="EMBL" id="MBA2881049.1"/>
    </source>
</evidence>
<feature type="transmembrane region" description="Helical" evidence="6">
    <location>
        <begin position="174"/>
        <end position="191"/>
    </location>
</feature>
<dbReference type="GO" id="GO:0008412">
    <property type="term" value="F:4-hydroxybenzoate polyprenyltransferase activity"/>
    <property type="evidence" value="ECO:0007669"/>
    <property type="project" value="UniProtKB-EC"/>
</dbReference>
<proteinExistence type="predicted"/>
<dbReference type="Gene3D" id="1.20.120.1780">
    <property type="entry name" value="UbiA prenyltransferase"/>
    <property type="match status" value="1"/>
</dbReference>
<keyword evidence="4 6" id="KW-1133">Transmembrane helix</keyword>
<feature type="transmembrane region" description="Helical" evidence="6">
    <location>
        <begin position="103"/>
        <end position="120"/>
    </location>
</feature>
<evidence type="ECO:0000313" key="8">
    <source>
        <dbReference type="Proteomes" id="UP000525298"/>
    </source>
</evidence>
<feature type="transmembrane region" description="Helical" evidence="6">
    <location>
        <begin position="224"/>
        <end position="244"/>
    </location>
</feature>
<evidence type="ECO:0000256" key="6">
    <source>
        <dbReference type="SAM" id="Phobius"/>
    </source>
</evidence>
<feature type="transmembrane region" description="Helical" evidence="6">
    <location>
        <begin position="250"/>
        <end position="270"/>
    </location>
</feature>
<accession>A0A7W0C8K7</accession>
<keyword evidence="2" id="KW-1003">Cell membrane</keyword>
<dbReference type="AlphaFoldDB" id="A0A7W0C8K7"/>
<name>A0A7W0C8K7_9BACT</name>
<comment type="subcellular location">
    <subcellularLocation>
        <location evidence="1">Membrane</location>
        <topology evidence="1">Multi-pass membrane protein</topology>
    </subcellularLocation>
</comment>
<organism evidence="7 8">
    <name type="scientific">Desulfosalsimonas propionicica</name>
    <dbReference type="NCBI Taxonomy" id="332175"/>
    <lineage>
        <taxon>Bacteria</taxon>
        <taxon>Pseudomonadati</taxon>
        <taxon>Thermodesulfobacteriota</taxon>
        <taxon>Desulfobacteria</taxon>
        <taxon>Desulfobacterales</taxon>
        <taxon>Desulfosalsimonadaceae</taxon>
        <taxon>Desulfosalsimonas</taxon>
    </lineage>
</organism>
<dbReference type="RefSeq" id="WP_181550709.1">
    <property type="nucleotide sequence ID" value="NZ_JACDUS010000003.1"/>
</dbReference>
<gene>
    <name evidence="7" type="ORF">HNR65_001375</name>
</gene>
<dbReference type="EC" id="2.5.1.39" evidence="7"/>
<keyword evidence="3 6" id="KW-0812">Transmembrane</keyword>
<reference evidence="7 8" key="1">
    <citation type="submission" date="2020-07" db="EMBL/GenBank/DDBJ databases">
        <title>Genomic Encyclopedia of Type Strains, Phase IV (KMG-IV): sequencing the most valuable type-strain genomes for metagenomic binning, comparative biology and taxonomic classification.</title>
        <authorList>
            <person name="Goeker M."/>
        </authorList>
    </citation>
    <scope>NUCLEOTIDE SEQUENCE [LARGE SCALE GENOMIC DNA]</scope>
    <source>
        <strain evidence="7 8">DSM 17721</strain>
    </source>
</reference>
<feature type="transmembrane region" description="Helical" evidence="6">
    <location>
        <begin position="126"/>
        <end position="143"/>
    </location>
</feature>
<comment type="caution">
    <text evidence="7">The sequence shown here is derived from an EMBL/GenBank/DDBJ whole genome shotgun (WGS) entry which is preliminary data.</text>
</comment>
<evidence type="ECO:0000256" key="2">
    <source>
        <dbReference type="ARBA" id="ARBA00022475"/>
    </source>
</evidence>
<feature type="transmembrane region" description="Helical" evidence="6">
    <location>
        <begin position="282"/>
        <end position="301"/>
    </location>
</feature>
<keyword evidence="5 6" id="KW-0472">Membrane</keyword>
<protein>
    <submittedName>
        <fullName evidence="7">4-hydroxybenzoate polyprenyltransferase</fullName>
        <ecNumber evidence="7">2.5.1.39</ecNumber>
    </submittedName>
</protein>
<evidence type="ECO:0000256" key="5">
    <source>
        <dbReference type="ARBA" id="ARBA00023136"/>
    </source>
</evidence>
<dbReference type="InterPro" id="IPR044878">
    <property type="entry name" value="UbiA_sf"/>
</dbReference>
<keyword evidence="7" id="KW-0808">Transferase</keyword>
<dbReference type="CDD" id="cd13956">
    <property type="entry name" value="PT_UbiA"/>
    <property type="match status" value="1"/>
</dbReference>
<keyword evidence="8" id="KW-1185">Reference proteome</keyword>
<dbReference type="EMBL" id="JACDUS010000003">
    <property type="protein sequence ID" value="MBA2881049.1"/>
    <property type="molecule type" value="Genomic_DNA"/>
</dbReference>
<dbReference type="Proteomes" id="UP000525298">
    <property type="component" value="Unassembled WGS sequence"/>
</dbReference>
<dbReference type="Pfam" id="PF01040">
    <property type="entry name" value="UbiA"/>
    <property type="match status" value="1"/>
</dbReference>
<dbReference type="InterPro" id="IPR000537">
    <property type="entry name" value="UbiA_prenyltransferase"/>
</dbReference>
<evidence type="ECO:0000256" key="1">
    <source>
        <dbReference type="ARBA" id="ARBA00004141"/>
    </source>
</evidence>
<dbReference type="Gene3D" id="1.10.357.140">
    <property type="entry name" value="UbiA prenyltransferase"/>
    <property type="match status" value="1"/>
</dbReference>
<evidence type="ECO:0000256" key="4">
    <source>
        <dbReference type="ARBA" id="ARBA00022989"/>
    </source>
</evidence>
<evidence type="ECO:0000256" key="3">
    <source>
        <dbReference type="ARBA" id="ARBA00022692"/>
    </source>
</evidence>
<sequence length="302" mass="32663">MNAINRIKLFLALSRTPHGILDMATPGFCVLLYLGGFPPASVAGIGLLTAFAGYTAIYAFNDIVDYKTDKEKYSRPTASEAGYLDSLMIRHPMARGLLPLKDGLIWAAGWSVVALIGAWLLNPVCALIFLLGAVLEAGYCLLWRVSPWRAVVSGFVKNMGAAAALFAVDPEPSFIFMALVFACLFFWEIGGQNIPADWMDMDEDRRLAAQTIPVRLGAQKSATLALACLVISVVFCVILFLISFPGAGAVAPLAAIVISSGLLIEPAFRLYRGLGREDAMALFNRASYFPVSMLMIVLIMII</sequence>
<dbReference type="GO" id="GO:0016020">
    <property type="term" value="C:membrane"/>
    <property type="evidence" value="ECO:0007669"/>
    <property type="project" value="UniProtKB-SubCell"/>
</dbReference>